<name>A0ABP0DZE3_9PEZI</name>
<dbReference type="EMBL" id="CAWUOM010000141">
    <property type="protein sequence ID" value="CAK7273678.1"/>
    <property type="molecule type" value="Genomic_DNA"/>
</dbReference>
<keyword evidence="4" id="KW-1185">Reference proteome</keyword>
<dbReference type="GO" id="GO:0004124">
    <property type="term" value="F:cysteine synthase activity"/>
    <property type="evidence" value="ECO:0007669"/>
    <property type="project" value="UniProtKB-EC"/>
</dbReference>
<dbReference type="Gene3D" id="3.40.50.1100">
    <property type="match status" value="2"/>
</dbReference>
<keyword evidence="3" id="KW-0808">Transferase</keyword>
<gene>
    <name evidence="3" type="primary">CYS17</name>
    <name evidence="3" type="ORF">SEPCBS57363_005772</name>
</gene>
<feature type="domain" description="Tryptophan synthase beta chain-like PALP" evidence="2">
    <location>
        <begin position="63"/>
        <end position="359"/>
    </location>
</feature>
<dbReference type="PANTHER" id="PTHR10314">
    <property type="entry name" value="CYSTATHIONINE BETA-SYNTHASE"/>
    <property type="match status" value="1"/>
</dbReference>
<dbReference type="InterPro" id="IPR050214">
    <property type="entry name" value="Cys_Synth/Cystath_Beta-Synth"/>
</dbReference>
<dbReference type="PROSITE" id="PS00901">
    <property type="entry name" value="CYS_SYNTHASE"/>
    <property type="match status" value="1"/>
</dbReference>
<evidence type="ECO:0000313" key="4">
    <source>
        <dbReference type="Proteomes" id="UP001642501"/>
    </source>
</evidence>
<evidence type="ECO:0000256" key="1">
    <source>
        <dbReference type="ARBA" id="ARBA00001933"/>
    </source>
</evidence>
<proteinExistence type="predicted"/>
<dbReference type="InterPro" id="IPR001216">
    <property type="entry name" value="P-phosphate_BS"/>
</dbReference>
<dbReference type="InterPro" id="IPR036052">
    <property type="entry name" value="TrpB-like_PALP_sf"/>
</dbReference>
<comment type="cofactor">
    <cofactor evidence="1">
        <name>pyridoxal 5'-phosphate</name>
        <dbReference type="ChEBI" id="CHEBI:597326"/>
    </cofactor>
</comment>
<dbReference type="InterPro" id="IPR001926">
    <property type="entry name" value="TrpB-like_PALP"/>
</dbReference>
<dbReference type="NCBIfam" id="NF007989">
    <property type="entry name" value="PRK10717.1"/>
    <property type="match status" value="1"/>
</dbReference>
<dbReference type="Pfam" id="PF00291">
    <property type="entry name" value="PALP"/>
    <property type="match status" value="1"/>
</dbReference>
<accession>A0ABP0DZE3</accession>
<dbReference type="SUPFAM" id="SSF53686">
    <property type="entry name" value="Tryptophan synthase beta subunit-like PLP-dependent enzymes"/>
    <property type="match status" value="1"/>
</dbReference>
<dbReference type="CDD" id="cd01561">
    <property type="entry name" value="CBS_like"/>
    <property type="match status" value="1"/>
</dbReference>
<organism evidence="3 4">
    <name type="scientific">Sporothrix epigloea</name>
    <dbReference type="NCBI Taxonomy" id="1892477"/>
    <lineage>
        <taxon>Eukaryota</taxon>
        <taxon>Fungi</taxon>
        <taxon>Dikarya</taxon>
        <taxon>Ascomycota</taxon>
        <taxon>Pezizomycotina</taxon>
        <taxon>Sordariomycetes</taxon>
        <taxon>Sordariomycetidae</taxon>
        <taxon>Ophiostomatales</taxon>
        <taxon>Ophiostomataceae</taxon>
        <taxon>Sporothrix</taxon>
    </lineage>
</organism>
<reference evidence="3 4" key="1">
    <citation type="submission" date="2024-01" db="EMBL/GenBank/DDBJ databases">
        <authorList>
            <person name="Allen C."/>
            <person name="Tagirdzhanova G."/>
        </authorList>
    </citation>
    <scope>NUCLEOTIDE SEQUENCE [LARGE SCALE GENOMIC DNA]</scope>
    <source>
        <strain evidence="3 4">CBS 573.63</strain>
    </source>
</reference>
<dbReference type="Proteomes" id="UP001642501">
    <property type="component" value="Unassembled WGS sequence"/>
</dbReference>
<evidence type="ECO:0000259" key="2">
    <source>
        <dbReference type="Pfam" id="PF00291"/>
    </source>
</evidence>
<protein>
    <submittedName>
        <fullName evidence="3">Cysteine synthase 1</fullName>
        <ecNumber evidence="3">2.5.1.47</ecNumber>
    </submittedName>
</protein>
<sequence>MFRAGLRRLAAAAPASVALRPASFSTSASSSFAASTVAIANPTSQHTLNVSSAQGIVDGFVGAIGNTPLVRLRHLSEQTGCEVLGKAEFANPGGSVKDRAALYVVLDAEERGLLKPGGTVVEGTAGNTGIGLAHVCAARGYKLVIYMPDTQSQGKIDLLRLLGAEVHPVPAVAFDNPANYNHQAARHAANLENAVWTNQFDNTANRRAHIETTGPEIWKQTAGRVDAFTCATGTGGTLAGTTRYLKEISGGKVQCYLADPPGSVLHSYLSSGGKLVERSGSSITEGIGQGRVTDNLQPDIDLLDGSLTIADEKSIAMVYRCLAEEGLYLGASSALNVVAAKEVAEKLGRGHTVVTILCDGAYRYADRLFSRKWLTDKKLIDAIPVELQHHIVLP</sequence>
<dbReference type="EC" id="2.5.1.47" evidence="3"/>
<evidence type="ECO:0000313" key="3">
    <source>
        <dbReference type="EMBL" id="CAK7273678.1"/>
    </source>
</evidence>
<comment type="caution">
    <text evidence="3">The sequence shown here is derived from an EMBL/GenBank/DDBJ whole genome shotgun (WGS) entry which is preliminary data.</text>
</comment>